<protein>
    <submittedName>
        <fullName evidence="1">Uncharacterized protein</fullName>
    </submittedName>
</protein>
<proteinExistence type="predicted"/>
<sequence length="215" mass="25246">MNQIRVRKNKHANPVMKKLSEEDMSRLQAIDGAITNETPQARRQIGNNLEEEQGIQNEKLRRKAYNIHKYKEVPRETAQVGPEQIVKDTCLSHLNLEIWKFIIVIGQRTVDSRKKGEDFIFNSDKNIKLQALITQKKENDIKIIMEEPLMRYNSCTSEKYKKKEIIRIKNVLFQNVSISNNDKVLWNSKEKLYRVNKDFVKLSDKLESDIGPDDF</sequence>
<gene>
    <name evidence="1" type="ORF">EZS28_005661</name>
</gene>
<comment type="caution">
    <text evidence="1">The sequence shown here is derived from an EMBL/GenBank/DDBJ whole genome shotgun (WGS) entry which is preliminary data.</text>
</comment>
<accession>A0A5J4WWB6</accession>
<dbReference type="EMBL" id="SNRW01000877">
    <property type="protein sequence ID" value="KAA6398806.1"/>
    <property type="molecule type" value="Genomic_DNA"/>
</dbReference>
<evidence type="ECO:0000313" key="1">
    <source>
        <dbReference type="EMBL" id="KAA6398806.1"/>
    </source>
</evidence>
<name>A0A5J4WWB6_9EUKA</name>
<reference evidence="1 2" key="1">
    <citation type="submission" date="2019-03" db="EMBL/GenBank/DDBJ databases">
        <title>Single cell metagenomics reveals metabolic interactions within the superorganism composed of flagellate Streblomastix strix and complex community of Bacteroidetes bacteria on its surface.</title>
        <authorList>
            <person name="Treitli S.C."/>
            <person name="Kolisko M."/>
            <person name="Husnik F."/>
            <person name="Keeling P."/>
            <person name="Hampl V."/>
        </authorList>
    </citation>
    <scope>NUCLEOTIDE SEQUENCE [LARGE SCALE GENOMIC DNA]</scope>
    <source>
        <strain evidence="1">ST1C</strain>
    </source>
</reference>
<dbReference type="Proteomes" id="UP000324800">
    <property type="component" value="Unassembled WGS sequence"/>
</dbReference>
<organism evidence="1 2">
    <name type="scientific">Streblomastix strix</name>
    <dbReference type="NCBI Taxonomy" id="222440"/>
    <lineage>
        <taxon>Eukaryota</taxon>
        <taxon>Metamonada</taxon>
        <taxon>Preaxostyla</taxon>
        <taxon>Oxymonadida</taxon>
        <taxon>Streblomastigidae</taxon>
        <taxon>Streblomastix</taxon>
    </lineage>
</organism>
<dbReference type="AlphaFoldDB" id="A0A5J4WWB6"/>
<evidence type="ECO:0000313" key="2">
    <source>
        <dbReference type="Proteomes" id="UP000324800"/>
    </source>
</evidence>